<protein>
    <submittedName>
        <fullName evidence="2">Uncharacterized protein</fullName>
    </submittedName>
</protein>
<keyword evidence="1" id="KW-0472">Membrane</keyword>
<proteinExistence type="predicted"/>
<dbReference type="Proteomes" id="UP001108025">
    <property type="component" value="Unassembled WGS sequence"/>
</dbReference>
<comment type="caution">
    <text evidence="2">The sequence shown here is derived from an EMBL/GenBank/DDBJ whole genome shotgun (WGS) entry which is preliminary data.</text>
</comment>
<gene>
    <name evidence="2" type="ORF">LO744_20210</name>
</gene>
<dbReference type="RefSeq" id="WP_230672646.1">
    <property type="nucleotide sequence ID" value="NZ_JAJNAY010000003.1"/>
</dbReference>
<evidence type="ECO:0000313" key="2">
    <source>
        <dbReference type="EMBL" id="MCD1119170.1"/>
    </source>
</evidence>
<keyword evidence="3" id="KW-1185">Reference proteome</keyword>
<feature type="transmembrane region" description="Helical" evidence="1">
    <location>
        <begin position="128"/>
        <end position="155"/>
    </location>
</feature>
<name>A0A9Q3V818_9FLAO</name>
<keyword evidence="1" id="KW-0812">Transmembrane</keyword>
<dbReference type="AlphaFoldDB" id="A0A9Q3V818"/>
<accession>A0A9Q3V818</accession>
<feature type="transmembrane region" description="Helical" evidence="1">
    <location>
        <begin position="20"/>
        <end position="42"/>
    </location>
</feature>
<organism evidence="2 3">
    <name type="scientific">Chryseobacterium turcicum</name>
    <dbReference type="NCBI Taxonomy" id="2898076"/>
    <lineage>
        <taxon>Bacteria</taxon>
        <taxon>Pseudomonadati</taxon>
        <taxon>Bacteroidota</taxon>
        <taxon>Flavobacteriia</taxon>
        <taxon>Flavobacteriales</taxon>
        <taxon>Weeksellaceae</taxon>
        <taxon>Chryseobacterium group</taxon>
        <taxon>Chryseobacterium</taxon>
    </lineage>
</organism>
<evidence type="ECO:0000313" key="3">
    <source>
        <dbReference type="Proteomes" id="UP001108025"/>
    </source>
</evidence>
<feature type="transmembrane region" description="Helical" evidence="1">
    <location>
        <begin position="54"/>
        <end position="74"/>
    </location>
</feature>
<sequence length="266" mass="30152">MDYSWLTDLNNLISSNNLFSYTIIGAKSLAMVLLLFKIFGNFLQTAENPEMPKIGGIISIIGYGLLIIGSDWVVNVIETVFANIDISVADQKPLYDDSVKRYLLQLDQLADDMGPIDKMSYYTSLMPLYLTTGLMTFTQEILAVLDIAVVGMYLIQRVFLLQLFKFIFPFAIALSTTKGFEEMFSRWIKIYIGLFVLGIAYVAIIEFTSIIYGFIQDKIGLDFHTINYDTDLRYLFAYTIGASLIAFMVKLGLFALVTKEVRGYFN</sequence>
<reference evidence="2" key="1">
    <citation type="submission" date="2021-11" db="EMBL/GenBank/DDBJ databases">
        <title>Description of novel Chryseobacterium species.</title>
        <authorList>
            <person name="Saticioglu I.B."/>
            <person name="Ay H."/>
            <person name="Altun S."/>
            <person name="Duman M."/>
        </authorList>
    </citation>
    <scope>NUCLEOTIDE SEQUENCE</scope>
    <source>
        <strain evidence="2">C-17</strain>
    </source>
</reference>
<keyword evidence="1" id="KW-1133">Transmembrane helix</keyword>
<feature type="transmembrane region" description="Helical" evidence="1">
    <location>
        <begin position="190"/>
        <end position="215"/>
    </location>
</feature>
<dbReference type="EMBL" id="JAJNAY010000003">
    <property type="protein sequence ID" value="MCD1119170.1"/>
    <property type="molecule type" value="Genomic_DNA"/>
</dbReference>
<feature type="transmembrane region" description="Helical" evidence="1">
    <location>
        <begin position="235"/>
        <end position="257"/>
    </location>
</feature>
<evidence type="ECO:0000256" key="1">
    <source>
        <dbReference type="SAM" id="Phobius"/>
    </source>
</evidence>